<dbReference type="PANTHER" id="PTHR30005">
    <property type="entry name" value="EXOPOLYPHOSPHATASE"/>
    <property type="match status" value="1"/>
</dbReference>
<evidence type="ECO:0000313" key="3">
    <source>
        <dbReference type="EMBL" id="CUO04783.1"/>
    </source>
</evidence>
<dbReference type="Gene3D" id="3.30.420.150">
    <property type="entry name" value="Exopolyphosphatase. Domain 2"/>
    <property type="match status" value="1"/>
</dbReference>
<keyword evidence="3" id="KW-0378">Hydrolase</keyword>
<dbReference type="RefSeq" id="WP_055162732.1">
    <property type="nucleotide sequence ID" value="NZ_CABIWZ010000022.1"/>
</dbReference>
<keyword evidence="4" id="KW-1185">Reference proteome</keyword>
<organism evidence="3 4">
    <name type="scientific">Mitsuokella jalaludinii</name>
    <dbReference type="NCBI Taxonomy" id="187979"/>
    <lineage>
        <taxon>Bacteria</taxon>
        <taxon>Bacillati</taxon>
        <taxon>Bacillota</taxon>
        <taxon>Negativicutes</taxon>
        <taxon>Selenomonadales</taxon>
        <taxon>Selenomonadaceae</taxon>
        <taxon>Mitsuokella</taxon>
    </lineage>
</organism>
<dbReference type="AlphaFoldDB" id="A0A174BVT8"/>
<accession>A0A174BVT8</accession>
<dbReference type="SUPFAM" id="SSF53067">
    <property type="entry name" value="Actin-like ATPase domain"/>
    <property type="match status" value="2"/>
</dbReference>
<dbReference type="CDD" id="cd24052">
    <property type="entry name" value="ASKHA_NBD_HpPPX-GppA-like"/>
    <property type="match status" value="1"/>
</dbReference>
<protein>
    <submittedName>
        <fullName evidence="3">Guanosine-5'-triphosphate,3'-diphosphate pyrophosphatase</fullName>
        <ecNumber evidence="3">3.6.1.40</ecNumber>
    </submittedName>
</protein>
<dbReference type="InterPro" id="IPR050273">
    <property type="entry name" value="GppA/Ppx_hydrolase"/>
</dbReference>
<dbReference type="PANTHER" id="PTHR30005:SF0">
    <property type="entry name" value="RETROGRADE REGULATION PROTEIN 2"/>
    <property type="match status" value="1"/>
</dbReference>
<dbReference type="GO" id="GO:0008894">
    <property type="term" value="F:guanosine-5'-triphosphate,3'-diphosphate diphosphatase activity"/>
    <property type="evidence" value="ECO:0007669"/>
    <property type="project" value="UniProtKB-EC"/>
</dbReference>
<dbReference type="EC" id="3.6.1.40" evidence="3"/>
<dbReference type="Proteomes" id="UP000095546">
    <property type="component" value="Unassembled WGS sequence"/>
</dbReference>
<evidence type="ECO:0000259" key="2">
    <source>
        <dbReference type="Pfam" id="PF02541"/>
    </source>
</evidence>
<sequence>MLYGMIDIGSNTVRMAIYRIEGTHVEMLMKKKHTVGLAAYLKEGVMQKQGIDKAVEILKEFRAFLLAFGITHVVAFTTAALRNAKNSAAAVGEIERRTGLPIRVISGDEEATYDFIGATHDLSEDAGLLIDIGGASTEIVSYSSGKIEQKISLPIGSLAFRTKYVHGMLPTHAECEAMREEAEATIGSATAFSDVREASIAGIGGTFKGAAALYNALYAMPVENVKMETRRLSEIIARFSGDHGINEDMTAVLMKTVPDRIHTVIPGLIIAEVLAERFHSKEITYSDSGVREGYIYSEVLKQ</sequence>
<dbReference type="Pfam" id="PF02541">
    <property type="entry name" value="Ppx-GppA"/>
    <property type="match status" value="1"/>
</dbReference>
<evidence type="ECO:0000313" key="4">
    <source>
        <dbReference type="Proteomes" id="UP000095546"/>
    </source>
</evidence>
<dbReference type="eggNOG" id="COG0248">
    <property type="taxonomic scope" value="Bacteria"/>
</dbReference>
<dbReference type="GO" id="GO:0006357">
    <property type="term" value="P:regulation of transcription by RNA polymerase II"/>
    <property type="evidence" value="ECO:0007669"/>
    <property type="project" value="TreeGrafter"/>
</dbReference>
<name>A0A174BVT8_9FIRM</name>
<dbReference type="STRING" id="187979.ERS852385_02008"/>
<dbReference type="EMBL" id="CYYU01000022">
    <property type="protein sequence ID" value="CUO04783.1"/>
    <property type="molecule type" value="Genomic_DNA"/>
</dbReference>
<feature type="domain" description="Ppx/GppA phosphatase N-terminal" evidence="2">
    <location>
        <begin position="17"/>
        <end position="301"/>
    </location>
</feature>
<dbReference type="InterPro" id="IPR003695">
    <property type="entry name" value="Ppx_GppA_N"/>
</dbReference>
<reference evidence="3 4" key="1">
    <citation type="submission" date="2015-09" db="EMBL/GenBank/DDBJ databases">
        <authorList>
            <consortium name="Pathogen Informatics"/>
        </authorList>
    </citation>
    <scope>NUCLEOTIDE SEQUENCE [LARGE SCALE GENOMIC DNA]</scope>
    <source>
        <strain evidence="3 4">2789STDY5608828</strain>
    </source>
</reference>
<gene>
    <name evidence="3" type="primary">gppA</name>
    <name evidence="3" type="ORF">ERS852385_02008</name>
</gene>
<comment type="similarity">
    <text evidence="1">Belongs to the GppA/Ppx family.</text>
</comment>
<proteinExistence type="inferred from homology"/>
<dbReference type="InterPro" id="IPR043129">
    <property type="entry name" value="ATPase_NBD"/>
</dbReference>
<dbReference type="Gene3D" id="3.30.420.40">
    <property type="match status" value="1"/>
</dbReference>
<evidence type="ECO:0000256" key="1">
    <source>
        <dbReference type="ARBA" id="ARBA00007125"/>
    </source>
</evidence>
<dbReference type="OrthoDB" id="9807195at2"/>